<protein>
    <submittedName>
        <fullName evidence="1">Uncharacterized protein</fullName>
    </submittedName>
</protein>
<dbReference type="Proteomes" id="UP000297535">
    <property type="component" value="Unassembled WGS sequence"/>
</dbReference>
<proteinExistence type="predicted"/>
<reference evidence="1 2" key="1">
    <citation type="submission" date="2019-04" db="EMBL/GenBank/DDBJ databases">
        <authorList>
            <person name="Feng G."/>
            <person name="Zhu H."/>
        </authorList>
    </citation>
    <scope>NUCLEOTIDE SEQUENCE [LARGE SCALE GENOMIC DNA]</scope>
    <source>
        <strain evidence="1 2">6HR-1</strain>
    </source>
</reference>
<keyword evidence="2" id="KW-1185">Reference proteome</keyword>
<dbReference type="AlphaFoldDB" id="A0A4Z0NF42"/>
<dbReference type="OrthoDB" id="7996798at2"/>
<sequence>MRSVTLAAPRPVISTATGTCAFTAGRAGARRSPLIAACSTPAGRASASTECSISGCPTRARNAAGTVMPRKKCGRSIRVALAAKLENASLTRGWTK</sequence>
<organism evidence="1 2">
    <name type="scientific">Methylobacterium nonmethylotrophicum</name>
    <dbReference type="NCBI Taxonomy" id="1141884"/>
    <lineage>
        <taxon>Bacteria</taxon>
        <taxon>Pseudomonadati</taxon>
        <taxon>Pseudomonadota</taxon>
        <taxon>Alphaproteobacteria</taxon>
        <taxon>Hyphomicrobiales</taxon>
        <taxon>Methylobacteriaceae</taxon>
        <taxon>Methylobacterium</taxon>
    </lineage>
</organism>
<evidence type="ECO:0000313" key="2">
    <source>
        <dbReference type="Proteomes" id="UP000297535"/>
    </source>
</evidence>
<accession>A0A4Z0NF42</accession>
<gene>
    <name evidence="1" type="ORF">EU555_31585</name>
</gene>
<evidence type="ECO:0000313" key="1">
    <source>
        <dbReference type="EMBL" id="TGD94667.1"/>
    </source>
</evidence>
<dbReference type="EMBL" id="SRLB01000041">
    <property type="protein sequence ID" value="TGD94667.1"/>
    <property type="molecule type" value="Genomic_DNA"/>
</dbReference>
<name>A0A4Z0NF42_9HYPH</name>
<comment type="caution">
    <text evidence="1">The sequence shown here is derived from an EMBL/GenBank/DDBJ whole genome shotgun (WGS) entry which is preliminary data.</text>
</comment>
<dbReference type="SUPFAM" id="SSF56770">
    <property type="entry name" value="HydA/Nqo6-like"/>
    <property type="match status" value="1"/>
</dbReference>